<evidence type="ECO:0000313" key="3">
    <source>
        <dbReference type="EnsemblMetazoa" id="AATE001517-PA.1"/>
    </source>
</evidence>
<name>A0A182ILP9_ANOAO</name>
<sequence length="605" mass="66503">LNASIMIRMLRLNLVLWIGCCCCLLLQAPWVVEAGHEPPPNSNRPTQLEDIERDNLNSERQVYKKEAIAQQQQQQQQHGASSSQSNNHYSVQIQHHPGSTAGTHSAVKYVTPLPAPTQALAYQKDHTGSQQYVSIQPQPLHQFHQYQQQNQQHQQLQHYHQQSQPVPQVHEDHSTYTVPSRQSLLQPVIGGSAPANPYLTPQPQYVYVQARPQQLPQYATDNNLPQSLLHILPQNSQAYIMIPSPYYQQPPPHPPTSPGPTSPTPSSTSAPHSAAQHAAYVNDPDNHIETYSHGETGAQAPSSTGPSAPQQATPQPDIVYAPSSTPAPARHQSPSAEFSIVKSIEQPVYYSHDFSTGKLSQPVDHLPQPPQHLAFGASPQTLHQHHRQHPPTLHHQPVFQHHLHHHPQQHQQQHYPAYFQTQGHSYAPQLYPSLAHPNTGILNYYGVQQRLPTSLLDSYVPSQLQLHKPAAPLYPTTKLAPHQPLHHHRPVAPVAGPGPVSFYHHQPGLPVYPLNPLHTTVLQPAGLGSQHTSATAPLFGGAPTGLATAPGYNTIAYSVPLAFTKTSAQYKRSPGLFSVAGFPRLAAPAAHLAATTKLQPAKPHP</sequence>
<proteinExistence type="predicted"/>
<evidence type="ECO:0000256" key="1">
    <source>
        <dbReference type="SAM" id="MobiDB-lite"/>
    </source>
</evidence>
<feature type="region of interest" description="Disordered" evidence="1">
    <location>
        <begin position="243"/>
        <end position="336"/>
    </location>
</feature>
<dbReference type="AlphaFoldDB" id="A0A182ILP9"/>
<evidence type="ECO:0000256" key="2">
    <source>
        <dbReference type="SAM" id="SignalP"/>
    </source>
</evidence>
<dbReference type="EnsemblMetazoa" id="AATE001517-RA">
    <property type="protein sequence ID" value="AATE001517-PA.1"/>
    <property type="gene ID" value="AATE001517"/>
</dbReference>
<feature type="compositionally biased region" description="Low complexity" evidence="1">
    <location>
        <begin position="264"/>
        <end position="280"/>
    </location>
</feature>
<accession>A0A182ILP9</accession>
<feature type="region of interest" description="Disordered" evidence="1">
    <location>
        <begin position="373"/>
        <end position="393"/>
    </location>
</feature>
<feature type="compositionally biased region" description="Polar residues" evidence="1">
    <location>
        <begin position="78"/>
        <end position="87"/>
    </location>
</feature>
<feature type="region of interest" description="Disordered" evidence="1">
    <location>
        <begin position="65"/>
        <end position="87"/>
    </location>
</feature>
<feature type="compositionally biased region" description="Pro residues" evidence="1">
    <location>
        <begin position="248"/>
        <end position="263"/>
    </location>
</feature>
<feature type="compositionally biased region" description="Polar residues" evidence="1">
    <location>
        <begin position="322"/>
        <end position="336"/>
    </location>
</feature>
<reference evidence="3" key="1">
    <citation type="submission" date="2022-08" db="UniProtKB">
        <authorList>
            <consortium name="EnsemblMetazoa"/>
        </authorList>
    </citation>
    <scope>IDENTIFICATION</scope>
    <source>
        <strain evidence="3">EBRO</strain>
    </source>
</reference>
<keyword evidence="2" id="KW-0732">Signal</keyword>
<feature type="chain" id="PRO_5043747144" evidence="2">
    <location>
        <begin position="35"/>
        <end position="605"/>
    </location>
</feature>
<protein>
    <submittedName>
        <fullName evidence="3">Uncharacterized protein</fullName>
    </submittedName>
</protein>
<dbReference type="VEuPathDB" id="VectorBase:AATE001517"/>
<organism evidence="3">
    <name type="scientific">Anopheles atroparvus</name>
    <name type="common">European mosquito</name>
    <dbReference type="NCBI Taxonomy" id="41427"/>
    <lineage>
        <taxon>Eukaryota</taxon>
        <taxon>Metazoa</taxon>
        <taxon>Ecdysozoa</taxon>
        <taxon>Arthropoda</taxon>
        <taxon>Hexapoda</taxon>
        <taxon>Insecta</taxon>
        <taxon>Pterygota</taxon>
        <taxon>Neoptera</taxon>
        <taxon>Endopterygota</taxon>
        <taxon>Diptera</taxon>
        <taxon>Nematocera</taxon>
        <taxon>Culicoidea</taxon>
        <taxon>Culicidae</taxon>
        <taxon>Anophelinae</taxon>
        <taxon>Anopheles</taxon>
    </lineage>
</organism>
<feature type="compositionally biased region" description="Polar residues" evidence="1">
    <location>
        <begin position="299"/>
        <end position="314"/>
    </location>
</feature>
<feature type="signal peptide" evidence="2">
    <location>
        <begin position="1"/>
        <end position="34"/>
    </location>
</feature>